<dbReference type="EMBL" id="JAHCVJ010000006">
    <property type="protein sequence ID" value="MBT0665702.1"/>
    <property type="molecule type" value="Genomic_DNA"/>
</dbReference>
<keyword evidence="4" id="KW-1185">Reference proteome</keyword>
<feature type="domain" description="Right handed beta helix" evidence="2">
    <location>
        <begin position="255"/>
        <end position="394"/>
    </location>
</feature>
<dbReference type="PROSITE" id="PS51257">
    <property type="entry name" value="PROKAR_LIPOPROTEIN"/>
    <property type="match status" value="1"/>
</dbReference>
<gene>
    <name evidence="3" type="ORF">KI809_15435</name>
</gene>
<comment type="caution">
    <text evidence="3">The sequence shown here is derived from an EMBL/GenBank/DDBJ whole genome shotgun (WGS) entry which is preliminary data.</text>
</comment>
<name>A0AAW4L698_9BACT</name>
<evidence type="ECO:0000259" key="2">
    <source>
        <dbReference type="Pfam" id="PF13229"/>
    </source>
</evidence>
<dbReference type="InterPro" id="IPR011050">
    <property type="entry name" value="Pectin_lyase_fold/virulence"/>
</dbReference>
<dbReference type="Proteomes" id="UP000811899">
    <property type="component" value="Unassembled WGS sequence"/>
</dbReference>
<feature type="chain" id="PRO_5043397462" evidence="1">
    <location>
        <begin position="21"/>
        <end position="438"/>
    </location>
</feature>
<dbReference type="InterPro" id="IPR039448">
    <property type="entry name" value="Beta_helix"/>
</dbReference>
<feature type="signal peptide" evidence="1">
    <location>
        <begin position="1"/>
        <end position="20"/>
    </location>
</feature>
<protein>
    <submittedName>
        <fullName evidence="3">Right-handed parallel beta-helix repeat-containing protein</fullName>
    </submittedName>
</protein>
<organism evidence="3 4">
    <name type="scientific">Geoanaerobacter pelophilus</name>
    <dbReference type="NCBI Taxonomy" id="60036"/>
    <lineage>
        <taxon>Bacteria</taxon>
        <taxon>Pseudomonadati</taxon>
        <taxon>Thermodesulfobacteriota</taxon>
        <taxon>Desulfuromonadia</taxon>
        <taxon>Geobacterales</taxon>
        <taxon>Geobacteraceae</taxon>
        <taxon>Geoanaerobacter</taxon>
    </lineage>
</organism>
<dbReference type="AlphaFoldDB" id="A0AAW4L698"/>
<dbReference type="InterPro" id="IPR012334">
    <property type="entry name" value="Pectin_lyas_fold"/>
</dbReference>
<proteinExistence type="predicted"/>
<reference evidence="3 4" key="1">
    <citation type="submission" date="2021-05" db="EMBL/GenBank/DDBJ databases">
        <title>The draft genome of Geobacter pelophilus DSM 12255.</title>
        <authorList>
            <person name="Xu Z."/>
            <person name="Masuda Y."/>
            <person name="Itoh H."/>
            <person name="Senoo K."/>
        </authorList>
    </citation>
    <scope>NUCLEOTIDE SEQUENCE [LARGE SCALE GENOMIC DNA]</scope>
    <source>
        <strain evidence="3 4">DSM 12255</strain>
    </source>
</reference>
<dbReference type="RefSeq" id="WP_214172471.1">
    <property type="nucleotide sequence ID" value="NZ_JAHCVJ010000006.1"/>
</dbReference>
<sequence>MTLIFYRIALLLALTGAVTGCSLDSMITATPRLTPAPQKATVDPVPLPVAKSAVVQPQVKQAAPVVEAEKIVPKVAPPVPAVSLTAASDAGQKNERLVNTSVSADLAYENDTLREDAVWHGEVHVTGWLTVPPQVTLTIEPGTVVRFSPAASGDSGGAGLLVQGRLVAAGAADKQILFTGRYVQPATGDWQGMVLLATDKKNLLDQCRFEGAAVALDVFYSQVTLRDLQVSSSATAIRLKDSYANVAGGGVSSCGIGIKSVDSELELRDMNISSNNSGMQVSGGSFYLTGATFYSNSQAALVAENSKLKVTGCSFTVNGTGVDLTGSEGAVSFNKVLSNRKAGINLAHSRIRINGNNISQNGETGLKISGSGNVAWGNVIAANNSHDLEYSGDGDLAVMGNWWGGIAPERISSRIHTNDAAGRVLYLPVLRNRPQSVM</sequence>
<dbReference type="Pfam" id="PF13229">
    <property type="entry name" value="Beta_helix"/>
    <property type="match status" value="1"/>
</dbReference>
<evidence type="ECO:0000313" key="3">
    <source>
        <dbReference type="EMBL" id="MBT0665702.1"/>
    </source>
</evidence>
<dbReference type="Gene3D" id="2.160.20.10">
    <property type="entry name" value="Single-stranded right-handed beta-helix, Pectin lyase-like"/>
    <property type="match status" value="1"/>
</dbReference>
<accession>A0AAW4L698</accession>
<keyword evidence="1" id="KW-0732">Signal</keyword>
<evidence type="ECO:0000313" key="4">
    <source>
        <dbReference type="Proteomes" id="UP000811899"/>
    </source>
</evidence>
<evidence type="ECO:0000256" key="1">
    <source>
        <dbReference type="SAM" id="SignalP"/>
    </source>
</evidence>
<dbReference type="SUPFAM" id="SSF51126">
    <property type="entry name" value="Pectin lyase-like"/>
    <property type="match status" value="1"/>
</dbReference>